<dbReference type="AlphaFoldDB" id="A0A388KAC0"/>
<evidence type="ECO:0000256" key="3">
    <source>
        <dbReference type="ARBA" id="ARBA00022723"/>
    </source>
</evidence>
<dbReference type="PANTHER" id="PTHR22770:SF47">
    <property type="entry name" value="E3 UBIQUITIN-PROTEIN LIGASE RNF216"/>
    <property type="match status" value="1"/>
</dbReference>
<dbReference type="Pfam" id="PF26191">
    <property type="entry name" value="RING-HC_RBR_RNF216"/>
    <property type="match status" value="1"/>
</dbReference>
<dbReference type="Gramene" id="GBG66893">
    <property type="protein sequence ID" value="GBG66893"/>
    <property type="gene ID" value="CBR_g72648"/>
</dbReference>
<evidence type="ECO:0000256" key="8">
    <source>
        <dbReference type="SAM" id="MobiDB-lite"/>
    </source>
</evidence>
<sequence>MAACGAESRKVSKWETLRLEITLRSLTKLHPGVLQTEMEARLRVALSDPAMPLTSALAQVCDEVRAEAGALRQTAAAGADAPRPTGSQKESQRTAVTAERVPRRLHDAEGASSSNQEQLRNGDGASSSNQEQQLRNDDLVGDHADSEVVEDPSSEMRAYYQWCEYFLSMEFPKICLTDLRQCLMANGWRIGPVYTSVLAEVSPTGTLGKEEAAEVADRRRWVPEGGLHLLKCGRKGYRKGAPRMRCNKFVRDCERMLLDSIARRNAAETGEQLRRDAELAMTLSRLEEVEAARRKEEDCTDIDCGCCYASYPIEQLVQCADGHLFCHDCLQRRVKELTFGGSNLHPEGQIPCMDTGGCSHLFPWAEVRRAVPADIFAKYEQRLGEHSVLKALAEGLFRCPSCDFPVELDKGVQELKCPNCHKWSCALCKQPAHFPLLCVKVEKKEATDFRLTVEEKMTLAVLRACTACKAELLKTEGCNKITCRCGHKMCYVCRASIKDYSHFCPHARDPGQKCNQCTRCSLWEQEDVDSVAAAARNQALREASHSDPDLVKRPIGWSAQDLAQAPLSAKRRRR</sequence>
<dbReference type="GO" id="GO:0016740">
    <property type="term" value="F:transferase activity"/>
    <property type="evidence" value="ECO:0007669"/>
    <property type="project" value="UniProtKB-KW"/>
</dbReference>
<keyword evidence="4" id="KW-0677">Repeat</keyword>
<dbReference type="InterPro" id="IPR051628">
    <property type="entry name" value="LUBAC_E3_Ligases"/>
</dbReference>
<dbReference type="OMA" id="MANGWRI"/>
<dbReference type="CDD" id="cd20353">
    <property type="entry name" value="Rcat_RBR_RNF216"/>
    <property type="match status" value="1"/>
</dbReference>
<evidence type="ECO:0000259" key="9">
    <source>
        <dbReference type="PROSITE" id="PS51873"/>
    </source>
</evidence>
<dbReference type="Pfam" id="PF26200">
    <property type="entry name" value="Rcat_RNF216"/>
    <property type="match status" value="1"/>
</dbReference>
<evidence type="ECO:0000313" key="10">
    <source>
        <dbReference type="EMBL" id="GBG66893.1"/>
    </source>
</evidence>
<evidence type="ECO:0000256" key="1">
    <source>
        <dbReference type="ARBA" id="ARBA00004906"/>
    </source>
</evidence>
<dbReference type="PANTHER" id="PTHR22770">
    <property type="entry name" value="UBIQUITIN CONJUGATING ENZYME 7 INTERACTING PROTEIN-RELATED"/>
    <property type="match status" value="1"/>
</dbReference>
<dbReference type="SMART" id="SM00647">
    <property type="entry name" value="IBR"/>
    <property type="match status" value="1"/>
</dbReference>
<protein>
    <recommendedName>
        <fullName evidence="9">RING-type domain-containing protein</fullName>
    </recommendedName>
</protein>
<reference evidence="10 11" key="1">
    <citation type="journal article" date="2018" name="Cell">
        <title>The Chara Genome: Secondary Complexity and Implications for Plant Terrestrialization.</title>
        <authorList>
            <person name="Nishiyama T."/>
            <person name="Sakayama H."/>
            <person name="Vries J.D."/>
            <person name="Buschmann H."/>
            <person name="Saint-Marcoux D."/>
            <person name="Ullrich K.K."/>
            <person name="Haas F.B."/>
            <person name="Vanderstraeten L."/>
            <person name="Becker D."/>
            <person name="Lang D."/>
            <person name="Vosolsobe S."/>
            <person name="Rombauts S."/>
            <person name="Wilhelmsson P.K.I."/>
            <person name="Janitza P."/>
            <person name="Kern R."/>
            <person name="Heyl A."/>
            <person name="Rumpler F."/>
            <person name="Villalobos L.I.A.C."/>
            <person name="Clay J.M."/>
            <person name="Skokan R."/>
            <person name="Toyoda A."/>
            <person name="Suzuki Y."/>
            <person name="Kagoshima H."/>
            <person name="Schijlen E."/>
            <person name="Tajeshwar N."/>
            <person name="Catarino B."/>
            <person name="Hetherington A.J."/>
            <person name="Saltykova A."/>
            <person name="Bonnot C."/>
            <person name="Breuninger H."/>
            <person name="Symeonidi A."/>
            <person name="Radhakrishnan G.V."/>
            <person name="Van Nieuwerburgh F."/>
            <person name="Deforce D."/>
            <person name="Chang C."/>
            <person name="Karol K.G."/>
            <person name="Hedrich R."/>
            <person name="Ulvskov P."/>
            <person name="Glockner G."/>
            <person name="Delwiche C.F."/>
            <person name="Petrasek J."/>
            <person name="Van de Peer Y."/>
            <person name="Friml J."/>
            <person name="Beilby M."/>
            <person name="Dolan L."/>
            <person name="Kohara Y."/>
            <person name="Sugano S."/>
            <person name="Fujiyama A."/>
            <person name="Delaux P.-M."/>
            <person name="Quint M."/>
            <person name="TheiBen G."/>
            <person name="Hagemann M."/>
            <person name="Harholt J."/>
            <person name="Dunand C."/>
            <person name="Zachgo S."/>
            <person name="Langdale J."/>
            <person name="Maumus F."/>
            <person name="Straeten D.V.D."/>
            <person name="Gould S.B."/>
            <person name="Rensing S.A."/>
        </authorList>
    </citation>
    <scope>NUCLEOTIDE SEQUENCE [LARGE SCALE GENOMIC DNA]</scope>
    <source>
        <strain evidence="10 11">S276</strain>
    </source>
</reference>
<evidence type="ECO:0000313" key="11">
    <source>
        <dbReference type="Proteomes" id="UP000265515"/>
    </source>
</evidence>
<evidence type="ECO:0000256" key="2">
    <source>
        <dbReference type="ARBA" id="ARBA00022679"/>
    </source>
</evidence>
<dbReference type="STRING" id="69332.A0A388KAC0"/>
<keyword evidence="2" id="KW-0808">Transferase</keyword>
<dbReference type="InterPro" id="IPR047546">
    <property type="entry name" value="Rcat_RBR_RNF216"/>
</dbReference>
<dbReference type="CDD" id="cd20339">
    <property type="entry name" value="BRcat_RBR_RNF216"/>
    <property type="match status" value="1"/>
</dbReference>
<dbReference type="Gene3D" id="1.20.120.1750">
    <property type="match status" value="1"/>
</dbReference>
<evidence type="ECO:0000256" key="5">
    <source>
        <dbReference type="ARBA" id="ARBA00022771"/>
    </source>
</evidence>
<dbReference type="InterPro" id="IPR047544">
    <property type="entry name" value="RING-HC_RBR_RNF216"/>
</dbReference>
<comment type="caution">
    <text evidence="10">The sequence shown here is derived from an EMBL/GenBank/DDBJ whole genome shotgun (WGS) entry which is preliminary data.</text>
</comment>
<keyword evidence="5" id="KW-0863">Zinc-finger</keyword>
<dbReference type="SUPFAM" id="SSF57850">
    <property type="entry name" value="RING/U-box"/>
    <property type="match status" value="2"/>
</dbReference>
<dbReference type="PROSITE" id="PS51873">
    <property type="entry name" value="TRIAD"/>
    <property type="match status" value="1"/>
</dbReference>
<gene>
    <name evidence="10" type="ORF">CBR_g72648</name>
</gene>
<keyword evidence="7" id="KW-0862">Zinc</keyword>
<keyword evidence="6" id="KW-0833">Ubl conjugation pathway</keyword>
<dbReference type="CDD" id="cd16630">
    <property type="entry name" value="RING-HC_RBR_RNF216"/>
    <property type="match status" value="1"/>
</dbReference>
<feature type="region of interest" description="Disordered" evidence="8">
    <location>
        <begin position="73"/>
        <end position="151"/>
    </location>
</feature>
<keyword evidence="3" id="KW-0479">Metal-binding</keyword>
<name>A0A388KAC0_CHABU</name>
<accession>A0A388KAC0</accession>
<evidence type="ECO:0000256" key="6">
    <source>
        <dbReference type="ARBA" id="ARBA00022786"/>
    </source>
</evidence>
<proteinExistence type="predicted"/>
<organism evidence="10 11">
    <name type="scientific">Chara braunii</name>
    <name type="common">Braun's stonewort</name>
    <dbReference type="NCBI Taxonomy" id="69332"/>
    <lineage>
        <taxon>Eukaryota</taxon>
        <taxon>Viridiplantae</taxon>
        <taxon>Streptophyta</taxon>
        <taxon>Charophyceae</taxon>
        <taxon>Charales</taxon>
        <taxon>Characeae</taxon>
        <taxon>Chara</taxon>
    </lineage>
</organism>
<feature type="domain" description="RING-type" evidence="9">
    <location>
        <begin position="300"/>
        <end position="518"/>
    </location>
</feature>
<dbReference type="OrthoDB" id="10009520at2759"/>
<comment type="pathway">
    <text evidence="1">Protein modification; protein ubiquitination.</text>
</comment>
<evidence type="ECO:0000256" key="7">
    <source>
        <dbReference type="ARBA" id="ARBA00022833"/>
    </source>
</evidence>
<dbReference type="InterPro" id="IPR047545">
    <property type="entry name" value="BRcat_RBR_RNF216"/>
</dbReference>
<dbReference type="InterPro" id="IPR044066">
    <property type="entry name" value="TRIAD_supradom"/>
</dbReference>
<feature type="compositionally biased region" description="Polar residues" evidence="8">
    <location>
        <begin position="111"/>
        <end position="133"/>
    </location>
</feature>
<feature type="compositionally biased region" description="Polar residues" evidence="8">
    <location>
        <begin position="85"/>
        <end position="95"/>
    </location>
</feature>
<keyword evidence="11" id="KW-1185">Reference proteome</keyword>
<feature type="compositionally biased region" description="Basic and acidic residues" evidence="8">
    <location>
        <begin position="134"/>
        <end position="146"/>
    </location>
</feature>
<dbReference type="InterPro" id="IPR002867">
    <property type="entry name" value="IBR_dom"/>
</dbReference>
<dbReference type="EMBL" id="BFEA01000080">
    <property type="protein sequence ID" value="GBG66893.1"/>
    <property type="molecule type" value="Genomic_DNA"/>
</dbReference>
<dbReference type="Proteomes" id="UP000265515">
    <property type="component" value="Unassembled WGS sequence"/>
</dbReference>
<dbReference type="GO" id="GO:0008270">
    <property type="term" value="F:zinc ion binding"/>
    <property type="evidence" value="ECO:0007669"/>
    <property type="project" value="UniProtKB-KW"/>
</dbReference>
<evidence type="ECO:0000256" key="4">
    <source>
        <dbReference type="ARBA" id="ARBA00022737"/>
    </source>
</evidence>
<feature type="compositionally biased region" description="Basic and acidic residues" evidence="8">
    <location>
        <begin position="100"/>
        <end position="109"/>
    </location>
</feature>